<evidence type="ECO:0000256" key="4">
    <source>
        <dbReference type="ARBA" id="ARBA00022833"/>
    </source>
</evidence>
<dbReference type="GO" id="GO:0003677">
    <property type="term" value="F:DNA binding"/>
    <property type="evidence" value="ECO:0007669"/>
    <property type="project" value="InterPro"/>
</dbReference>
<dbReference type="EMBL" id="CM004393">
    <property type="protein sequence ID" value="OAY44777.1"/>
    <property type="molecule type" value="Genomic_DNA"/>
</dbReference>
<dbReference type="PANTHER" id="PTHR10634">
    <property type="entry name" value="AN1-TYPE ZINC FINGER PROTEIN"/>
    <property type="match status" value="1"/>
</dbReference>
<feature type="domain" description="A20-type" evidence="6">
    <location>
        <begin position="12"/>
        <end position="46"/>
    </location>
</feature>
<keyword evidence="2" id="KW-0479">Metal-binding</keyword>
<keyword evidence="3 5" id="KW-0863">Zinc-finger</keyword>
<evidence type="ECO:0000256" key="2">
    <source>
        <dbReference type="ARBA" id="ARBA00022723"/>
    </source>
</evidence>
<dbReference type="AlphaFoldDB" id="A0A251KFF1"/>
<evidence type="ECO:0000259" key="7">
    <source>
        <dbReference type="PROSITE" id="PS51039"/>
    </source>
</evidence>
<organism evidence="8 9">
    <name type="scientific">Manihot esculenta</name>
    <name type="common">Cassava</name>
    <name type="synonym">Jatropha manihot</name>
    <dbReference type="NCBI Taxonomy" id="3983"/>
    <lineage>
        <taxon>Eukaryota</taxon>
        <taxon>Viridiplantae</taxon>
        <taxon>Streptophyta</taxon>
        <taxon>Embryophyta</taxon>
        <taxon>Tracheophyta</taxon>
        <taxon>Spermatophyta</taxon>
        <taxon>Magnoliopsida</taxon>
        <taxon>eudicotyledons</taxon>
        <taxon>Gunneridae</taxon>
        <taxon>Pentapetalae</taxon>
        <taxon>rosids</taxon>
        <taxon>fabids</taxon>
        <taxon>Malpighiales</taxon>
        <taxon>Euphorbiaceae</taxon>
        <taxon>Crotonoideae</taxon>
        <taxon>Manihoteae</taxon>
        <taxon>Manihot</taxon>
    </lineage>
</organism>
<accession>A0A251KFF1</accession>
<evidence type="ECO:0000256" key="5">
    <source>
        <dbReference type="PROSITE-ProRule" id="PRU00449"/>
    </source>
</evidence>
<feature type="domain" description="AN1-type" evidence="7">
    <location>
        <begin position="105"/>
        <end position="151"/>
    </location>
</feature>
<dbReference type="SUPFAM" id="SSF57716">
    <property type="entry name" value="Glucocorticoid receptor-like (DNA-binding domain)"/>
    <property type="match status" value="1"/>
</dbReference>
<evidence type="ECO:0000256" key="3">
    <source>
        <dbReference type="ARBA" id="ARBA00022771"/>
    </source>
</evidence>
<dbReference type="PROSITE" id="PS51039">
    <property type="entry name" value="ZF_AN1"/>
    <property type="match status" value="1"/>
</dbReference>
<dbReference type="OrthoDB" id="428577at2759"/>
<dbReference type="Pfam" id="PF01428">
    <property type="entry name" value="zf-AN1"/>
    <property type="match status" value="1"/>
</dbReference>
<dbReference type="OMA" id="CHKDFIM"/>
<dbReference type="SMART" id="SM00259">
    <property type="entry name" value="ZnF_A20"/>
    <property type="match status" value="1"/>
</dbReference>
<evidence type="ECO:0000313" key="9">
    <source>
        <dbReference type="Proteomes" id="UP000091857"/>
    </source>
</evidence>
<dbReference type="Gene3D" id="4.10.1110.10">
    <property type="entry name" value="AN1-like Zinc finger"/>
    <property type="match status" value="1"/>
</dbReference>
<dbReference type="Pfam" id="PF01754">
    <property type="entry name" value="zf-A20"/>
    <property type="match status" value="1"/>
</dbReference>
<dbReference type="Gramene" id="Manes.07G004500.1.v8.1">
    <property type="protein sequence ID" value="Manes.07G004500.1.v8.1.CDS.1"/>
    <property type="gene ID" value="Manes.07G004500.v8.1"/>
</dbReference>
<gene>
    <name evidence="8" type="ORF">MANES_07G004500</name>
</gene>
<dbReference type="EMBL" id="CM004393">
    <property type="protein sequence ID" value="OAY44778.1"/>
    <property type="molecule type" value="Genomic_DNA"/>
</dbReference>
<reference evidence="8 9" key="1">
    <citation type="submission" date="2016-02" db="EMBL/GenBank/DDBJ databases">
        <title>WGS assembly of Manihot esculenta.</title>
        <authorList>
            <person name="Bredeson J.V."/>
            <person name="Prochnik S.E."/>
            <person name="Lyons J.B."/>
            <person name="Schmutz J."/>
            <person name="Grimwood J."/>
            <person name="Vrebalov J."/>
            <person name="Bart R.S."/>
            <person name="Amuge T."/>
            <person name="Ferguson M.E."/>
            <person name="Green R."/>
            <person name="Putnam N."/>
            <person name="Stites J."/>
            <person name="Rounsley S."/>
            <person name="Rokhsar D.S."/>
        </authorList>
    </citation>
    <scope>NUCLEOTIDE SEQUENCE [LARGE SCALE GENOMIC DNA]</scope>
    <source>
        <strain evidence="9">cv. AM560-2</strain>
        <tissue evidence="8">Leaf</tissue>
    </source>
</reference>
<protein>
    <recommendedName>
        <fullName evidence="10">AN1-type domain-containing protein</fullName>
    </recommendedName>
</protein>
<evidence type="ECO:0000259" key="6">
    <source>
        <dbReference type="PROSITE" id="PS51036"/>
    </source>
</evidence>
<dbReference type="STRING" id="3983.A0A251KFF1"/>
<evidence type="ECO:0000313" key="8">
    <source>
        <dbReference type="EMBL" id="OAY44778.1"/>
    </source>
</evidence>
<dbReference type="PROSITE" id="PS51036">
    <property type="entry name" value="ZF_A20"/>
    <property type="match status" value="1"/>
</dbReference>
<sequence>MEHNETGCQVPLDAPKLCANGCGFFGTAATMNLCSKCHKDFVLKQEQAKFASSSLKFDANGNSSSSGNEPFVGGDLPDILTESLVSSSLASSASTLNMGGDTSVKAGPTRCSTCKKRVGLTGFSCRCGSIFCSVHRYSDKHGCTYNYQTAGRDAIAKANPVVKAEKLDKI</sequence>
<dbReference type="GO" id="GO:0008270">
    <property type="term" value="F:zinc ion binding"/>
    <property type="evidence" value="ECO:0007669"/>
    <property type="project" value="UniProtKB-KW"/>
</dbReference>
<dbReference type="SMR" id="A0A251KFF1"/>
<evidence type="ECO:0008006" key="10">
    <source>
        <dbReference type="Google" id="ProtNLM"/>
    </source>
</evidence>
<dbReference type="InterPro" id="IPR050652">
    <property type="entry name" value="AN1_A20_ZnFinger"/>
</dbReference>
<dbReference type="Gramene" id="Manes.07G004500.3.v8.1">
    <property type="protein sequence ID" value="Manes.07G004500.3.v8.1.CDS.1"/>
    <property type="gene ID" value="Manes.07G004500.v8.1"/>
</dbReference>
<proteinExistence type="predicted"/>
<comment type="function">
    <text evidence="1">May be involved in environmental stress response.</text>
</comment>
<dbReference type="InterPro" id="IPR002653">
    <property type="entry name" value="Znf_A20"/>
</dbReference>
<dbReference type="Proteomes" id="UP000091857">
    <property type="component" value="Chromosome 7"/>
</dbReference>
<dbReference type="InterPro" id="IPR035896">
    <property type="entry name" value="AN1-like_Znf"/>
</dbReference>
<keyword evidence="4" id="KW-0862">Zinc</keyword>
<evidence type="ECO:0000256" key="1">
    <source>
        <dbReference type="ARBA" id="ARBA00003732"/>
    </source>
</evidence>
<name>A0A251KFF1_MANES</name>
<dbReference type="SUPFAM" id="SSF118310">
    <property type="entry name" value="AN1-like Zinc finger"/>
    <property type="match status" value="1"/>
</dbReference>
<dbReference type="PANTHER" id="PTHR10634:SF104">
    <property type="entry name" value="ZINC FINGER A20 AND AN1 DOMAIN-CONTAINING STRESS-ASSOCIATED PROTEIN 2"/>
    <property type="match status" value="1"/>
</dbReference>
<keyword evidence="9" id="KW-1185">Reference proteome</keyword>
<dbReference type="Gene3D" id="1.20.5.4770">
    <property type="match status" value="1"/>
</dbReference>
<dbReference type="SMART" id="SM00154">
    <property type="entry name" value="ZnF_AN1"/>
    <property type="match status" value="1"/>
</dbReference>
<dbReference type="InterPro" id="IPR000058">
    <property type="entry name" value="Znf_AN1"/>
</dbReference>
<dbReference type="FunFam" id="4.10.1110.10:FF:000001">
    <property type="entry name" value="Zinc finger AN1-type containing 6"/>
    <property type="match status" value="1"/>
</dbReference>